<dbReference type="AlphaFoldDB" id="A0A2V2MVS5"/>
<proteinExistence type="inferred from homology"/>
<dbReference type="NCBIfam" id="NF011465">
    <property type="entry name" value="PRK14886.1-1"/>
    <property type="match status" value="1"/>
</dbReference>
<sequence length="174" mass="19801">MKNDAIQSEVHQVRFHVTENKDFLQKLRALGKKSKCSLICVDRNSVAGRRHVEAALHFAFRSFKSDSPISRSLEVESLLYAAGTRQTGLIGPFGVKPGENECYLCLIPPSDEAEKELHEFMDFVDHENWEEISSEKLQCLQKLFGISENELQITGIERITDLVLERVALLNINR</sequence>
<dbReference type="Proteomes" id="UP000245657">
    <property type="component" value="Unassembled WGS sequence"/>
</dbReference>
<dbReference type="InterPro" id="IPR036504">
    <property type="entry name" value="CGI121/TPRKB_sf"/>
</dbReference>
<dbReference type="Gene3D" id="3.30.2380.10">
    <property type="entry name" value="CGI121/TPRKB"/>
    <property type="match status" value="1"/>
</dbReference>
<dbReference type="EMBL" id="QGMY01000007">
    <property type="protein sequence ID" value="PWR72254.1"/>
    <property type="molecule type" value="Genomic_DNA"/>
</dbReference>
<dbReference type="GeneID" id="97547864"/>
<dbReference type="Pfam" id="PF08617">
    <property type="entry name" value="CGI-121"/>
    <property type="match status" value="1"/>
</dbReference>
<accession>A0A2V2MVS5</accession>
<comment type="similarity">
    <text evidence="1">Belongs to the CGI121/TPRKB family.</text>
</comment>
<dbReference type="OrthoDB" id="69587at2157"/>
<evidence type="ECO:0000313" key="2">
    <source>
        <dbReference type="EMBL" id="PWR72254.1"/>
    </source>
</evidence>
<comment type="caution">
    <text evidence="2">The sequence shown here is derived from an EMBL/GenBank/DDBJ whole genome shotgun (WGS) entry which is preliminary data.</text>
</comment>
<evidence type="ECO:0000313" key="3">
    <source>
        <dbReference type="Proteomes" id="UP000245657"/>
    </source>
</evidence>
<keyword evidence="3" id="KW-1185">Reference proteome</keyword>
<dbReference type="InterPro" id="IPR013926">
    <property type="entry name" value="CGI121/TPRKB"/>
</dbReference>
<evidence type="ECO:0008006" key="4">
    <source>
        <dbReference type="Google" id="ProtNLM"/>
    </source>
</evidence>
<name>A0A2V2MVS5_9EURY</name>
<gene>
    <name evidence="2" type="ORF">DK846_09765</name>
</gene>
<organism evidence="2 3">
    <name type="scientific">Methanospirillum lacunae</name>
    <dbReference type="NCBI Taxonomy" id="668570"/>
    <lineage>
        <taxon>Archaea</taxon>
        <taxon>Methanobacteriati</taxon>
        <taxon>Methanobacteriota</taxon>
        <taxon>Stenosarchaea group</taxon>
        <taxon>Methanomicrobia</taxon>
        <taxon>Methanomicrobiales</taxon>
        <taxon>Methanospirillaceae</taxon>
        <taxon>Methanospirillum</taxon>
    </lineage>
</organism>
<reference evidence="2 3" key="1">
    <citation type="submission" date="2018-05" db="EMBL/GenBank/DDBJ databases">
        <title>Draft genome of Methanospirillum lacunae Ki8-1.</title>
        <authorList>
            <person name="Dueholm M.S."/>
            <person name="Nielsen P.H."/>
            <person name="Bakmann L.F."/>
            <person name="Otzen D.E."/>
        </authorList>
    </citation>
    <scope>NUCLEOTIDE SEQUENCE [LARGE SCALE GENOMIC DNA]</scope>
    <source>
        <strain evidence="2 3">Ki8-1</strain>
    </source>
</reference>
<dbReference type="RefSeq" id="WP_109968743.1">
    <property type="nucleotide sequence ID" value="NZ_CP176093.1"/>
</dbReference>
<dbReference type="SUPFAM" id="SSF143870">
    <property type="entry name" value="PF0523-like"/>
    <property type="match status" value="1"/>
</dbReference>
<protein>
    <recommendedName>
        <fullName evidence="4">Kinase binding protein CGI-121</fullName>
    </recommendedName>
</protein>
<evidence type="ECO:0000256" key="1">
    <source>
        <dbReference type="ARBA" id="ARBA00005546"/>
    </source>
</evidence>